<protein>
    <recommendedName>
        <fullName evidence="5">DNA2/NAM7 helicase-like C-terminal domain-containing protein</fullName>
    </recommendedName>
</protein>
<evidence type="ECO:0000256" key="3">
    <source>
        <dbReference type="ARBA" id="ARBA00022806"/>
    </source>
</evidence>
<proteinExistence type="predicted"/>
<keyword evidence="3" id="KW-0347">Helicase</keyword>
<dbReference type="PANTHER" id="PTHR43788:SF16">
    <property type="entry name" value="HELICASE WITH ZINC FINGER 2"/>
    <property type="match status" value="1"/>
</dbReference>
<evidence type="ECO:0000259" key="5">
    <source>
        <dbReference type="Pfam" id="PF13087"/>
    </source>
</evidence>
<reference evidence="7" key="1">
    <citation type="journal article" date="2015" name="Nat. Genet.">
        <title>The genome and transcriptome of the zoonotic hookworm Ancylostoma ceylanicum identify infection-specific gene families.</title>
        <authorList>
            <person name="Schwarz E.M."/>
            <person name="Hu Y."/>
            <person name="Antoshechkin I."/>
            <person name="Miller M.M."/>
            <person name="Sternberg P.W."/>
            <person name="Aroian R.V."/>
        </authorList>
    </citation>
    <scope>NUCLEOTIDE SEQUENCE</scope>
    <source>
        <strain evidence="7">HY135</strain>
    </source>
</reference>
<dbReference type="GO" id="GO:0016787">
    <property type="term" value="F:hydrolase activity"/>
    <property type="evidence" value="ECO:0007669"/>
    <property type="project" value="UniProtKB-KW"/>
</dbReference>
<keyword evidence="4" id="KW-0067">ATP-binding</keyword>
<keyword evidence="2" id="KW-0378">Hydrolase</keyword>
<dbReference type="CDD" id="cd18808">
    <property type="entry name" value="SF1_C_Upf1"/>
    <property type="match status" value="1"/>
</dbReference>
<dbReference type="Gene3D" id="3.40.50.300">
    <property type="entry name" value="P-loop containing nucleotide triphosphate hydrolases"/>
    <property type="match status" value="1"/>
</dbReference>
<dbReference type="InterPro" id="IPR050534">
    <property type="entry name" value="Coronavir_polyprotein_1ab"/>
</dbReference>
<dbReference type="InterPro" id="IPR027417">
    <property type="entry name" value="P-loop_NTPase"/>
</dbReference>
<dbReference type="Proteomes" id="UP000024635">
    <property type="component" value="Unassembled WGS sequence"/>
</dbReference>
<evidence type="ECO:0000256" key="4">
    <source>
        <dbReference type="ARBA" id="ARBA00022840"/>
    </source>
</evidence>
<dbReference type="Pfam" id="PF13087">
    <property type="entry name" value="AAA_12"/>
    <property type="match status" value="1"/>
</dbReference>
<gene>
    <name evidence="6" type="primary">Acey_s0001.g303</name>
    <name evidence="6" type="ORF">Y032_0001g303</name>
</gene>
<dbReference type="InterPro" id="IPR047187">
    <property type="entry name" value="SF1_C_Upf1"/>
</dbReference>
<organism evidence="6 7">
    <name type="scientific">Ancylostoma ceylanicum</name>
    <dbReference type="NCBI Taxonomy" id="53326"/>
    <lineage>
        <taxon>Eukaryota</taxon>
        <taxon>Metazoa</taxon>
        <taxon>Ecdysozoa</taxon>
        <taxon>Nematoda</taxon>
        <taxon>Chromadorea</taxon>
        <taxon>Rhabditida</taxon>
        <taxon>Rhabditina</taxon>
        <taxon>Rhabditomorpha</taxon>
        <taxon>Strongyloidea</taxon>
        <taxon>Ancylostomatidae</taxon>
        <taxon>Ancylostomatinae</taxon>
        <taxon>Ancylostoma</taxon>
    </lineage>
</organism>
<dbReference type="OrthoDB" id="5851052at2759"/>
<dbReference type="GO" id="GO:0005524">
    <property type="term" value="F:ATP binding"/>
    <property type="evidence" value="ECO:0007669"/>
    <property type="project" value="UniProtKB-KW"/>
</dbReference>
<evidence type="ECO:0000256" key="1">
    <source>
        <dbReference type="ARBA" id="ARBA00022741"/>
    </source>
</evidence>
<dbReference type="InterPro" id="IPR041679">
    <property type="entry name" value="DNA2/NAM7-like_C"/>
</dbReference>
<dbReference type="PANTHER" id="PTHR43788">
    <property type="entry name" value="DNA2/NAM7 HELICASE FAMILY MEMBER"/>
    <property type="match status" value="1"/>
</dbReference>
<sequence>MDEASQIPGPVFVSIADRLPYIRHIYIGDVYQEEPHVHCPSSSNSAAFGARSVMSVLDAAANVSIAHLVTTFRAHPSLNELPNRLTYGWTLVSGADATERLLLLDLFEFSDRNLPFLFVDVAGALQRAVTKSHHNEVEATVCLIIATELEGRGVSADQICMISFHREQLRRLAEPVRDLGIELSTVDTVQGREKDVVILLTTETGFDPKAPSSWMISDV</sequence>
<keyword evidence="7" id="KW-1185">Reference proteome</keyword>
<dbReference type="SUPFAM" id="SSF52540">
    <property type="entry name" value="P-loop containing nucleoside triphosphate hydrolases"/>
    <property type="match status" value="1"/>
</dbReference>
<dbReference type="EMBL" id="JARK01001337">
    <property type="protein sequence ID" value="EYC34206.1"/>
    <property type="molecule type" value="Genomic_DNA"/>
</dbReference>
<name>A0A016W3P3_9BILA</name>
<comment type="caution">
    <text evidence="6">The sequence shown here is derived from an EMBL/GenBank/DDBJ whole genome shotgun (WGS) entry which is preliminary data.</text>
</comment>
<accession>A0A016W3P3</accession>
<dbReference type="GO" id="GO:0043139">
    <property type="term" value="F:5'-3' DNA helicase activity"/>
    <property type="evidence" value="ECO:0007669"/>
    <property type="project" value="TreeGrafter"/>
</dbReference>
<keyword evidence="1" id="KW-0547">Nucleotide-binding</keyword>
<evidence type="ECO:0000256" key="2">
    <source>
        <dbReference type="ARBA" id="ARBA00022801"/>
    </source>
</evidence>
<dbReference type="STRING" id="53326.A0A016W3P3"/>
<dbReference type="AlphaFoldDB" id="A0A016W3P3"/>
<evidence type="ECO:0000313" key="6">
    <source>
        <dbReference type="EMBL" id="EYC34206.1"/>
    </source>
</evidence>
<feature type="domain" description="DNA2/NAM7 helicase-like C-terminal" evidence="5">
    <location>
        <begin position="51"/>
        <end position="201"/>
    </location>
</feature>
<evidence type="ECO:0000313" key="7">
    <source>
        <dbReference type="Proteomes" id="UP000024635"/>
    </source>
</evidence>